<reference evidence="1 2" key="1">
    <citation type="submission" date="2019-02" db="EMBL/GenBank/DDBJ databases">
        <title>Deep-cultivation of Planctomycetes and their phenomic and genomic characterization uncovers novel biology.</title>
        <authorList>
            <person name="Wiegand S."/>
            <person name="Jogler M."/>
            <person name="Boedeker C."/>
            <person name="Pinto D."/>
            <person name="Vollmers J."/>
            <person name="Rivas-Marin E."/>
            <person name="Kohn T."/>
            <person name="Peeters S.H."/>
            <person name="Heuer A."/>
            <person name="Rast P."/>
            <person name="Oberbeckmann S."/>
            <person name="Bunk B."/>
            <person name="Jeske O."/>
            <person name="Meyerdierks A."/>
            <person name="Storesund J.E."/>
            <person name="Kallscheuer N."/>
            <person name="Luecker S."/>
            <person name="Lage O.M."/>
            <person name="Pohl T."/>
            <person name="Merkel B.J."/>
            <person name="Hornburger P."/>
            <person name="Mueller R.-W."/>
            <person name="Bruemmer F."/>
            <person name="Labrenz M."/>
            <person name="Spormann A.M."/>
            <person name="Op den Camp H."/>
            <person name="Overmann J."/>
            <person name="Amann R."/>
            <person name="Jetten M.S.M."/>
            <person name="Mascher T."/>
            <person name="Medema M.H."/>
            <person name="Devos D.P."/>
            <person name="Kaster A.-K."/>
            <person name="Ovreas L."/>
            <person name="Rohde M."/>
            <person name="Galperin M.Y."/>
            <person name="Jogler C."/>
        </authorList>
    </citation>
    <scope>NUCLEOTIDE SEQUENCE [LARGE SCALE GENOMIC DNA]</scope>
    <source>
        <strain evidence="1 2">K22_7</strain>
    </source>
</reference>
<dbReference type="KEGG" id="rlc:K227x_08670"/>
<dbReference type="RefSeq" id="WP_145168182.1">
    <property type="nucleotide sequence ID" value="NZ_CP036525.1"/>
</dbReference>
<organism evidence="1 2">
    <name type="scientific">Rubripirellula lacrimiformis</name>
    <dbReference type="NCBI Taxonomy" id="1930273"/>
    <lineage>
        <taxon>Bacteria</taxon>
        <taxon>Pseudomonadati</taxon>
        <taxon>Planctomycetota</taxon>
        <taxon>Planctomycetia</taxon>
        <taxon>Pirellulales</taxon>
        <taxon>Pirellulaceae</taxon>
        <taxon>Rubripirellula</taxon>
    </lineage>
</organism>
<dbReference type="AlphaFoldDB" id="A0A517N5S5"/>
<protein>
    <submittedName>
        <fullName evidence="1">Uncharacterized protein</fullName>
    </submittedName>
</protein>
<dbReference type="EMBL" id="CP036525">
    <property type="protein sequence ID" value="QDT02490.1"/>
    <property type="molecule type" value="Genomic_DNA"/>
</dbReference>
<dbReference type="OrthoDB" id="9949936at2"/>
<accession>A0A517N5S5</accession>
<evidence type="ECO:0000313" key="2">
    <source>
        <dbReference type="Proteomes" id="UP000318538"/>
    </source>
</evidence>
<evidence type="ECO:0000313" key="1">
    <source>
        <dbReference type="EMBL" id="QDT02490.1"/>
    </source>
</evidence>
<sequence>MRRNKISRDTTRRIGAVTGLVLGFVLMKTLGYSGVLPTAIFGATFCVVGAMAAERWYEARS</sequence>
<keyword evidence="2" id="KW-1185">Reference proteome</keyword>
<proteinExistence type="predicted"/>
<dbReference type="Proteomes" id="UP000318538">
    <property type="component" value="Chromosome"/>
</dbReference>
<gene>
    <name evidence="1" type="ORF">K227x_08670</name>
</gene>
<name>A0A517N5S5_9BACT</name>